<dbReference type="Proteomes" id="UP000019491">
    <property type="component" value="Unassembled WGS sequence"/>
</dbReference>
<organism evidence="1 2">
    <name type="scientific">Rhodococcus wratislaviensis NBRC 100605</name>
    <dbReference type="NCBI Taxonomy" id="1219028"/>
    <lineage>
        <taxon>Bacteria</taxon>
        <taxon>Bacillati</taxon>
        <taxon>Actinomycetota</taxon>
        <taxon>Actinomycetes</taxon>
        <taxon>Mycobacteriales</taxon>
        <taxon>Nocardiaceae</taxon>
        <taxon>Rhodococcus</taxon>
    </lineage>
</organism>
<sequence length="208" mass="23585">MSMSQFRFDQKFAEQIGYLQRSAQHFDDGREDEALRLATSLRVLLHDTPKSVSLFTYTGRKGAKLLTSSRGFRDWKDYLAQEINLSSPQPVRMKPLLGTQFKELSVDDWWDSEPVFQHGGVEYTRRQIICSAANKDGGAHVDAKLQEYYEGLLAGECAIGITGDLEFDGPTPFPQNVTIYPSNAHLALLRQFAHEMLKSAKHYGWHVS</sequence>
<name>X0Q5K0_RHOWR</name>
<accession>X0Q5K0</accession>
<keyword evidence="2" id="KW-1185">Reference proteome</keyword>
<proteinExistence type="predicted"/>
<evidence type="ECO:0000313" key="1">
    <source>
        <dbReference type="EMBL" id="GAF46532.1"/>
    </source>
</evidence>
<protein>
    <submittedName>
        <fullName evidence="1">Uncharacterized protein</fullName>
    </submittedName>
</protein>
<evidence type="ECO:0000313" key="2">
    <source>
        <dbReference type="Proteomes" id="UP000019491"/>
    </source>
</evidence>
<dbReference type="EMBL" id="BAWF01000031">
    <property type="protein sequence ID" value="GAF46532.1"/>
    <property type="molecule type" value="Genomic_DNA"/>
</dbReference>
<comment type="caution">
    <text evidence="1">The sequence shown here is derived from an EMBL/GenBank/DDBJ whole genome shotgun (WGS) entry which is preliminary data.</text>
</comment>
<gene>
    <name evidence="1" type="ORF">RW1_031_01160</name>
</gene>
<dbReference type="AlphaFoldDB" id="X0Q5K0"/>
<reference evidence="1 2" key="1">
    <citation type="submission" date="2014-02" db="EMBL/GenBank/DDBJ databases">
        <title>Whole genome shotgun sequence of Rhodococcus wratislaviensis NBRC 100605.</title>
        <authorList>
            <person name="Hosoyama A."/>
            <person name="Tsuchikane K."/>
            <person name="Yoshida I."/>
            <person name="Ohji S."/>
            <person name="Ichikawa N."/>
            <person name="Yamazoe A."/>
            <person name="Fujita N."/>
        </authorList>
    </citation>
    <scope>NUCLEOTIDE SEQUENCE [LARGE SCALE GENOMIC DNA]</scope>
    <source>
        <strain evidence="1 2">NBRC 100605</strain>
    </source>
</reference>